<keyword evidence="6" id="KW-0067">ATP-binding</keyword>
<feature type="transmembrane region" description="Helical" evidence="7">
    <location>
        <begin position="207"/>
        <end position="228"/>
    </location>
</feature>
<keyword evidence="7" id="KW-0472">Membrane</keyword>
<evidence type="ECO:0000313" key="10">
    <source>
        <dbReference type="Proteomes" id="UP000273828"/>
    </source>
</evidence>
<dbReference type="NCBIfam" id="TIGR00229">
    <property type="entry name" value="sensory_box"/>
    <property type="match status" value="1"/>
</dbReference>
<keyword evidence="5" id="KW-0418">Kinase</keyword>
<dbReference type="Pfam" id="PF08448">
    <property type="entry name" value="PAS_4"/>
    <property type="match status" value="1"/>
</dbReference>
<name>A0A3N6MUM5_9EURY</name>
<dbReference type="EMBL" id="REFY01000004">
    <property type="protein sequence ID" value="RQG89102.1"/>
    <property type="molecule type" value="Genomic_DNA"/>
</dbReference>
<keyword evidence="7" id="KW-0812">Transmembrane</keyword>
<evidence type="ECO:0000256" key="3">
    <source>
        <dbReference type="ARBA" id="ARBA00022679"/>
    </source>
</evidence>
<organism evidence="9 10">
    <name type="scientific">Natrarchaeobius halalkaliphilus</name>
    <dbReference type="NCBI Taxonomy" id="1679091"/>
    <lineage>
        <taxon>Archaea</taxon>
        <taxon>Methanobacteriati</taxon>
        <taxon>Methanobacteriota</taxon>
        <taxon>Stenosarchaea group</taxon>
        <taxon>Halobacteria</taxon>
        <taxon>Halobacteriales</taxon>
        <taxon>Natrialbaceae</taxon>
        <taxon>Natrarchaeobius</taxon>
    </lineage>
</organism>
<gene>
    <name evidence="9" type="ORF">EA462_12070</name>
</gene>
<dbReference type="SMART" id="SM00387">
    <property type="entry name" value="HATPase_c"/>
    <property type="match status" value="1"/>
</dbReference>
<feature type="domain" description="Histidine kinase" evidence="8">
    <location>
        <begin position="360"/>
        <end position="567"/>
    </location>
</feature>
<dbReference type="InterPro" id="IPR005467">
    <property type="entry name" value="His_kinase_dom"/>
</dbReference>
<evidence type="ECO:0000256" key="1">
    <source>
        <dbReference type="ARBA" id="ARBA00000085"/>
    </source>
</evidence>
<dbReference type="InterPro" id="IPR000014">
    <property type="entry name" value="PAS"/>
</dbReference>
<evidence type="ECO:0000256" key="4">
    <source>
        <dbReference type="ARBA" id="ARBA00022741"/>
    </source>
</evidence>
<dbReference type="Gene3D" id="3.30.565.10">
    <property type="entry name" value="Histidine kinase-like ATPase, C-terminal domain"/>
    <property type="match status" value="1"/>
</dbReference>
<dbReference type="PANTHER" id="PTHR44936:SF10">
    <property type="entry name" value="SENSOR PROTEIN RSTB"/>
    <property type="match status" value="1"/>
</dbReference>
<evidence type="ECO:0000256" key="6">
    <source>
        <dbReference type="ARBA" id="ARBA00022840"/>
    </source>
</evidence>
<dbReference type="InterPro" id="IPR013656">
    <property type="entry name" value="PAS_4"/>
</dbReference>
<dbReference type="SUPFAM" id="SSF55785">
    <property type="entry name" value="PYP-like sensor domain (PAS domain)"/>
    <property type="match status" value="1"/>
</dbReference>
<keyword evidence="7" id="KW-1133">Transmembrane helix</keyword>
<keyword evidence="10" id="KW-1185">Reference proteome</keyword>
<evidence type="ECO:0000256" key="5">
    <source>
        <dbReference type="ARBA" id="ARBA00022777"/>
    </source>
</evidence>
<dbReference type="InterPro" id="IPR004358">
    <property type="entry name" value="Sig_transdc_His_kin-like_C"/>
</dbReference>
<dbReference type="GO" id="GO:0005524">
    <property type="term" value="F:ATP binding"/>
    <property type="evidence" value="ECO:0007669"/>
    <property type="project" value="UniProtKB-KW"/>
</dbReference>
<keyword evidence="3" id="KW-0808">Transferase</keyword>
<dbReference type="Proteomes" id="UP000273828">
    <property type="component" value="Unassembled WGS sequence"/>
</dbReference>
<accession>A0A3N6MUM5</accession>
<dbReference type="RefSeq" id="WP_124178794.1">
    <property type="nucleotide sequence ID" value="NZ_REFY01000004.1"/>
</dbReference>
<dbReference type="AlphaFoldDB" id="A0A3N6MUM5"/>
<dbReference type="SUPFAM" id="SSF55874">
    <property type="entry name" value="ATPase domain of HSP90 chaperone/DNA topoisomerase II/histidine kinase"/>
    <property type="match status" value="1"/>
</dbReference>
<feature type="transmembrane region" description="Helical" evidence="7">
    <location>
        <begin position="152"/>
        <end position="170"/>
    </location>
</feature>
<dbReference type="Pfam" id="PF16927">
    <property type="entry name" value="HisKA_7TM"/>
    <property type="match status" value="1"/>
</dbReference>
<dbReference type="InterPro" id="IPR003594">
    <property type="entry name" value="HATPase_dom"/>
</dbReference>
<evidence type="ECO:0000313" key="9">
    <source>
        <dbReference type="EMBL" id="RQG89102.1"/>
    </source>
</evidence>
<protein>
    <recommendedName>
        <fullName evidence="2">histidine kinase</fullName>
        <ecNumber evidence="2">2.7.13.3</ecNumber>
    </recommendedName>
</protein>
<feature type="transmembrane region" description="Helical" evidence="7">
    <location>
        <begin position="36"/>
        <end position="58"/>
    </location>
</feature>
<dbReference type="PROSITE" id="PS50109">
    <property type="entry name" value="HIS_KIN"/>
    <property type="match status" value="1"/>
</dbReference>
<comment type="catalytic activity">
    <reaction evidence="1">
        <text>ATP + protein L-histidine = ADP + protein N-phospho-L-histidine.</text>
        <dbReference type="EC" id="2.7.13.3"/>
    </reaction>
</comment>
<dbReference type="CDD" id="cd00130">
    <property type="entry name" value="PAS"/>
    <property type="match status" value="1"/>
</dbReference>
<dbReference type="PRINTS" id="PR00344">
    <property type="entry name" value="BCTRLSENSOR"/>
</dbReference>
<dbReference type="Gene3D" id="3.30.450.20">
    <property type="entry name" value="PAS domain"/>
    <property type="match status" value="1"/>
</dbReference>
<dbReference type="InterPro" id="IPR036890">
    <property type="entry name" value="HATPase_C_sf"/>
</dbReference>
<dbReference type="CDD" id="cd00075">
    <property type="entry name" value="HATPase"/>
    <property type="match status" value="1"/>
</dbReference>
<dbReference type="PANTHER" id="PTHR44936">
    <property type="entry name" value="SENSOR PROTEIN CREC"/>
    <property type="match status" value="1"/>
</dbReference>
<feature type="transmembrane region" description="Helical" evidence="7">
    <location>
        <begin position="101"/>
        <end position="120"/>
    </location>
</feature>
<comment type="caution">
    <text evidence="9">The sequence shown here is derived from an EMBL/GenBank/DDBJ whole genome shotgun (WGS) entry which is preliminary data.</text>
</comment>
<dbReference type="OrthoDB" id="3369at2157"/>
<feature type="transmembrane region" description="Helical" evidence="7">
    <location>
        <begin position="6"/>
        <end position="24"/>
    </location>
</feature>
<dbReference type="GO" id="GO:0004673">
    <property type="term" value="F:protein histidine kinase activity"/>
    <property type="evidence" value="ECO:0007669"/>
    <property type="project" value="UniProtKB-EC"/>
</dbReference>
<sequence>MGWVVSVSEIVVLASGVLALVLALETLRHRSDPMAWPVALLLCSAAAWAFPYGLSIGATSPETTLFWNRLRYPGTVVVPLAYFAVAMTYAGKREWFSRRLIGALSVVPLGMLVGVFTNRYHGYFWQSTSVTRVNETAIVAFDPGVLFWTNLLYSYALVGTGLALLIYTFFRSGPIYRKQSALLVVGGAAPLLTNIAVNVLTEPGSSVDFTMTALTISGGAFAVALFHFDLLDLRPVARDTLVEELDDAVIVADHEGTVVDVNGVGEAVLDDPSIGDPIEAVLPEEINGVLSDENEDGHSSGPARSDEEFVVQGDGRTRIYRCRSTPITDQLDRRTGHIIYLDDVTDLVEREQRISVLNRVLQHNVRNELSLVIGHLDSAMETATDPTADHITEARESASQVIELSNKARTLERTINTSATTEAVPVSTTLDRVLEDVRSAYPDATFETATSEEQVSVAVASETLFEATVENLLENAVVHNDSDRPRATVRVEKRDSIVRLSVRDNGPGIPEGEFQILQNRTETPLDHGSGLGLWIAKWTATLSDGDLTITERESGGTAVTLSLPIADD</sequence>
<keyword evidence="4" id="KW-0547">Nucleotide-binding</keyword>
<evidence type="ECO:0000256" key="7">
    <source>
        <dbReference type="SAM" id="Phobius"/>
    </source>
</evidence>
<dbReference type="InterPro" id="IPR031621">
    <property type="entry name" value="HisKA_7TM"/>
</dbReference>
<dbReference type="EC" id="2.7.13.3" evidence="2"/>
<reference evidence="9 10" key="1">
    <citation type="submission" date="2018-10" db="EMBL/GenBank/DDBJ databases">
        <title>Natrarchaeobius chitinivorans gen. nov., sp. nov., and Natrarchaeobius haloalkaliphilus sp. nov., alkaliphilic, chitin-utilizing haloarchaea from hypersaline alkaline lakes.</title>
        <authorList>
            <person name="Sorokin D.Y."/>
            <person name="Elcheninov A.G."/>
            <person name="Kostrikina N.A."/>
            <person name="Bale N.J."/>
            <person name="Sinninghe Damste J.S."/>
            <person name="Khijniak T.V."/>
            <person name="Kublanov I.V."/>
            <person name="Toshchakov S.V."/>
        </authorList>
    </citation>
    <scope>NUCLEOTIDE SEQUENCE [LARGE SCALE GENOMIC DNA]</scope>
    <source>
        <strain evidence="9 10">AArcht-Sl</strain>
    </source>
</reference>
<feature type="transmembrane region" description="Helical" evidence="7">
    <location>
        <begin position="70"/>
        <end position="89"/>
    </location>
</feature>
<evidence type="ECO:0000259" key="8">
    <source>
        <dbReference type="PROSITE" id="PS50109"/>
    </source>
</evidence>
<evidence type="ECO:0000256" key="2">
    <source>
        <dbReference type="ARBA" id="ARBA00012438"/>
    </source>
</evidence>
<feature type="transmembrane region" description="Helical" evidence="7">
    <location>
        <begin position="182"/>
        <end position="201"/>
    </location>
</feature>
<proteinExistence type="predicted"/>
<dbReference type="Pfam" id="PF02518">
    <property type="entry name" value="HATPase_c"/>
    <property type="match status" value="1"/>
</dbReference>
<dbReference type="InterPro" id="IPR035965">
    <property type="entry name" value="PAS-like_dom_sf"/>
</dbReference>
<dbReference type="InterPro" id="IPR050980">
    <property type="entry name" value="2C_sensor_his_kinase"/>
</dbReference>